<evidence type="ECO:0000256" key="3">
    <source>
        <dbReference type="ARBA" id="ARBA00023274"/>
    </source>
</evidence>
<keyword evidence="6" id="KW-1185">Reference proteome</keyword>
<dbReference type="EMBL" id="MU003780">
    <property type="protein sequence ID" value="KAF2722823.1"/>
    <property type="molecule type" value="Genomic_DNA"/>
</dbReference>
<comment type="similarity">
    <text evidence="1">Belongs to the universal ribosomal protein uS11 family.</text>
</comment>
<dbReference type="InterPro" id="IPR036967">
    <property type="entry name" value="Ribosomal_uS11_sf"/>
</dbReference>
<dbReference type="Proteomes" id="UP000799441">
    <property type="component" value="Unassembled WGS sequence"/>
</dbReference>
<feature type="region of interest" description="Disordered" evidence="4">
    <location>
        <begin position="47"/>
        <end position="86"/>
    </location>
</feature>
<keyword evidence="2" id="KW-0689">Ribosomal protein</keyword>
<evidence type="ECO:0000256" key="4">
    <source>
        <dbReference type="SAM" id="MobiDB-lite"/>
    </source>
</evidence>
<dbReference type="GO" id="GO:0005840">
    <property type="term" value="C:ribosome"/>
    <property type="evidence" value="ECO:0007669"/>
    <property type="project" value="UniProtKB-KW"/>
</dbReference>
<dbReference type="OrthoDB" id="1654884at2759"/>
<dbReference type="SUPFAM" id="SSF53137">
    <property type="entry name" value="Translational machinery components"/>
    <property type="match status" value="1"/>
</dbReference>
<dbReference type="AlphaFoldDB" id="A0A9P4Q909"/>
<evidence type="ECO:0000313" key="5">
    <source>
        <dbReference type="EMBL" id="KAF2722823.1"/>
    </source>
</evidence>
<dbReference type="HAMAP" id="MF_01310">
    <property type="entry name" value="Ribosomal_uS11"/>
    <property type="match status" value="1"/>
</dbReference>
<feature type="compositionally biased region" description="Polar residues" evidence="4">
    <location>
        <begin position="72"/>
        <end position="86"/>
    </location>
</feature>
<dbReference type="GO" id="GO:1990904">
    <property type="term" value="C:ribonucleoprotein complex"/>
    <property type="evidence" value="ECO:0007669"/>
    <property type="project" value="UniProtKB-KW"/>
</dbReference>
<sequence>MASPKTFRSFASFVCQSCRQRLLPSPSVATAARRAFTTTTSFRADSNLSAENPFSGSAGGAATNSGRKGFNSPASSPTRGQSFTSILDAPTDSTTLLNNAFSANLDAATNAANQPPHRLHIYSTKHNTHITFVQPPKSAAATASSGVSGTSASATEQKKQIDVLLSLSAGNIGFKKSGRGSYDAAYQLCAFALKQMQEKGMLRDLHRLEVILRGFGAGREACTKVLLGTEGRAIRRYICAVQDATRLKLGGPRSPKPRRLG</sequence>
<accession>A0A9P4Q909</accession>
<dbReference type="GO" id="GO:0006412">
    <property type="term" value="P:translation"/>
    <property type="evidence" value="ECO:0007669"/>
    <property type="project" value="InterPro"/>
</dbReference>
<dbReference type="InterPro" id="IPR001971">
    <property type="entry name" value="Ribosomal_uS11"/>
</dbReference>
<evidence type="ECO:0000256" key="2">
    <source>
        <dbReference type="ARBA" id="ARBA00022980"/>
    </source>
</evidence>
<organism evidence="5 6">
    <name type="scientific">Polychaeton citri CBS 116435</name>
    <dbReference type="NCBI Taxonomy" id="1314669"/>
    <lineage>
        <taxon>Eukaryota</taxon>
        <taxon>Fungi</taxon>
        <taxon>Dikarya</taxon>
        <taxon>Ascomycota</taxon>
        <taxon>Pezizomycotina</taxon>
        <taxon>Dothideomycetes</taxon>
        <taxon>Dothideomycetidae</taxon>
        <taxon>Capnodiales</taxon>
        <taxon>Capnodiaceae</taxon>
        <taxon>Polychaeton</taxon>
    </lineage>
</organism>
<evidence type="ECO:0000313" key="6">
    <source>
        <dbReference type="Proteomes" id="UP000799441"/>
    </source>
</evidence>
<keyword evidence="3" id="KW-0687">Ribonucleoprotein</keyword>
<name>A0A9P4Q909_9PEZI</name>
<dbReference type="PANTHER" id="PTHR11759">
    <property type="entry name" value="40S RIBOSOMAL PROTEIN S14/30S RIBOSOMAL PROTEIN S11"/>
    <property type="match status" value="1"/>
</dbReference>
<reference evidence="5" key="1">
    <citation type="journal article" date="2020" name="Stud. Mycol.">
        <title>101 Dothideomycetes genomes: a test case for predicting lifestyles and emergence of pathogens.</title>
        <authorList>
            <person name="Haridas S."/>
            <person name="Albert R."/>
            <person name="Binder M."/>
            <person name="Bloem J."/>
            <person name="Labutti K."/>
            <person name="Salamov A."/>
            <person name="Andreopoulos B."/>
            <person name="Baker S."/>
            <person name="Barry K."/>
            <person name="Bills G."/>
            <person name="Bluhm B."/>
            <person name="Cannon C."/>
            <person name="Castanera R."/>
            <person name="Culley D."/>
            <person name="Daum C."/>
            <person name="Ezra D."/>
            <person name="Gonzalez J."/>
            <person name="Henrissat B."/>
            <person name="Kuo A."/>
            <person name="Liang C."/>
            <person name="Lipzen A."/>
            <person name="Lutzoni F."/>
            <person name="Magnuson J."/>
            <person name="Mondo S."/>
            <person name="Nolan M."/>
            <person name="Ohm R."/>
            <person name="Pangilinan J."/>
            <person name="Park H.-J."/>
            <person name="Ramirez L."/>
            <person name="Alfaro M."/>
            <person name="Sun H."/>
            <person name="Tritt A."/>
            <person name="Yoshinaga Y."/>
            <person name="Zwiers L.-H."/>
            <person name="Turgeon B."/>
            <person name="Goodwin S."/>
            <person name="Spatafora J."/>
            <person name="Crous P."/>
            <person name="Grigoriev I."/>
        </authorList>
    </citation>
    <scope>NUCLEOTIDE SEQUENCE</scope>
    <source>
        <strain evidence="5">CBS 116435</strain>
    </source>
</reference>
<proteinExistence type="inferred from homology"/>
<evidence type="ECO:0000256" key="1">
    <source>
        <dbReference type="ARBA" id="ARBA00006194"/>
    </source>
</evidence>
<dbReference type="GO" id="GO:0003735">
    <property type="term" value="F:structural constituent of ribosome"/>
    <property type="evidence" value="ECO:0007669"/>
    <property type="project" value="InterPro"/>
</dbReference>
<gene>
    <name evidence="5" type="ORF">K431DRAFT_283651</name>
</gene>
<dbReference type="Gene3D" id="3.30.420.80">
    <property type="entry name" value="Ribosomal protein S11"/>
    <property type="match status" value="1"/>
</dbReference>
<comment type="caution">
    <text evidence="5">The sequence shown here is derived from an EMBL/GenBank/DDBJ whole genome shotgun (WGS) entry which is preliminary data.</text>
</comment>
<protein>
    <submittedName>
        <fullName evidence="5">Translational machinery component</fullName>
    </submittedName>
</protein>